<dbReference type="PROSITE" id="PS52016">
    <property type="entry name" value="TONB_DEPENDENT_REC_3"/>
    <property type="match status" value="1"/>
</dbReference>
<dbReference type="InterPro" id="IPR011662">
    <property type="entry name" value="Secretin/TonB_short_N"/>
</dbReference>
<dbReference type="SUPFAM" id="SSF56935">
    <property type="entry name" value="Porins"/>
    <property type="match status" value="1"/>
</dbReference>
<evidence type="ECO:0000256" key="4">
    <source>
        <dbReference type="ARBA" id="ARBA00022692"/>
    </source>
</evidence>
<dbReference type="Gene3D" id="2.170.130.10">
    <property type="entry name" value="TonB-dependent receptor, plug domain"/>
    <property type="match status" value="1"/>
</dbReference>
<keyword evidence="2 7" id="KW-0813">Transport</keyword>
<evidence type="ECO:0000256" key="2">
    <source>
        <dbReference type="ARBA" id="ARBA00022448"/>
    </source>
</evidence>
<dbReference type="SMART" id="SM00965">
    <property type="entry name" value="STN"/>
    <property type="match status" value="1"/>
</dbReference>
<dbReference type="InterPro" id="IPR023997">
    <property type="entry name" value="TonB-dep_OMP_SusC/RagA_CS"/>
</dbReference>
<protein>
    <submittedName>
        <fullName evidence="11">SusC/RagA family TonB-linked outer membrane protein</fullName>
    </submittedName>
</protein>
<evidence type="ECO:0000259" key="10">
    <source>
        <dbReference type="SMART" id="SM00965"/>
    </source>
</evidence>
<dbReference type="FunFam" id="2.170.130.10:FF:000003">
    <property type="entry name" value="SusC/RagA family TonB-linked outer membrane protein"/>
    <property type="match status" value="1"/>
</dbReference>
<dbReference type="InterPro" id="IPR023996">
    <property type="entry name" value="TonB-dep_OMP_SusC/RagA"/>
</dbReference>
<keyword evidence="5 7" id="KW-0472">Membrane</keyword>
<dbReference type="Pfam" id="PF13715">
    <property type="entry name" value="CarbopepD_reg_2"/>
    <property type="match status" value="1"/>
</dbReference>
<comment type="subcellular location">
    <subcellularLocation>
        <location evidence="1 7">Cell outer membrane</location>
        <topology evidence="1 7">Multi-pass membrane protein</topology>
    </subcellularLocation>
</comment>
<dbReference type="AlphaFoldDB" id="A0AAU9CQS0"/>
<evidence type="ECO:0000313" key="12">
    <source>
        <dbReference type="Proteomes" id="UP001348817"/>
    </source>
</evidence>
<name>A0AAU9CQS0_9BACT</name>
<evidence type="ECO:0000256" key="3">
    <source>
        <dbReference type="ARBA" id="ARBA00022452"/>
    </source>
</evidence>
<evidence type="ECO:0000256" key="1">
    <source>
        <dbReference type="ARBA" id="ARBA00004571"/>
    </source>
</evidence>
<gene>
    <name evidence="11" type="ORF">FUAX_17490</name>
</gene>
<keyword evidence="4 7" id="KW-0812">Transmembrane</keyword>
<evidence type="ECO:0000256" key="6">
    <source>
        <dbReference type="ARBA" id="ARBA00023237"/>
    </source>
</evidence>
<dbReference type="Pfam" id="PF07715">
    <property type="entry name" value="Plug"/>
    <property type="match status" value="1"/>
</dbReference>
<reference evidence="11 12" key="1">
    <citation type="submission" date="2021-12" db="EMBL/GenBank/DDBJ databases">
        <title>Genome sequencing of bacteria with rrn-lacking chromosome and rrn-plasmid.</title>
        <authorList>
            <person name="Anda M."/>
            <person name="Iwasaki W."/>
        </authorList>
    </citation>
    <scope>NUCLEOTIDE SEQUENCE [LARGE SCALE GENOMIC DNA]</scope>
    <source>
        <strain evidence="11 12">DSM 100852</strain>
    </source>
</reference>
<dbReference type="GO" id="GO:0009279">
    <property type="term" value="C:cell outer membrane"/>
    <property type="evidence" value="ECO:0007669"/>
    <property type="project" value="UniProtKB-SubCell"/>
</dbReference>
<keyword evidence="9" id="KW-1133">Transmembrane helix</keyword>
<dbReference type="Proteomes" id="UP001348817">
    <property type="component" value="Chromosome"/>
</dbReference>
<keyword evidence="3 7" id="KW-1134">Transmembrane beta strand</keyword>
<accession>A0AAU9CQS0</accession>
<evidence type="ECO:0000313" key="11">
    <source>
        <dbReference type="EMBL" id="BDD09317.1"/>
    </source>
</evidence>
<sequence length="1150" mass="127770">MGNFSDLLKRRLIFFRAKLFFPIMMLCLPLIWQPANALGEGRSSFTFAVEGQSLKQAFEIIKEKTGYKVFFKATDIDVEKVVNFSFKEGSIEQIMKSLLKGTGLEFKVIDTQILVYPKKKIEATKPAQPAVPQQQKRLMVTGKVVGLDGVAIPGVNVLEKGTMNGAPTDVNGTFKLEVEGKESVLVITFMGMKTQEITVGNRTFIDVVLAEDADILEEVVVIGYGTAKKVNLTGSVATVNASDISSKRPVTNLSAALSGNVPGVIITTSNNTPGNNGGANIKIRGEGTLNNSSPLVIIDGMEGSLSDVVPQDVESMSVLKDAASASIYGSRAANGVILITTKQGASGRMKASYNGYMSIQDVSNKVGVVSNYADYMEIVNEAFTNGNESARFSQEKIDEWRNAGDSDPIKYPNNDWQDVLFSSAISQQHNLSFSGGTDKMRYFISGNYLHNPGIMENSAYEKFSVRVNVDADVKKWLNVGIQINGSYDDQEPGSQYNDNGSSQLKGLFNKDSTTPGMVHKHDGKYGVPNNNEEDPQATNLMKQLYSQDGENNNTKNRLRLYATLKPFKGMTLKTSLSYNTTNRVRWHKPTLLGTYNFYDDEVFSESGGRSSITFFEYHTKRLFMDAYANYEKKFIGQRLGMNLMAGVSEEQYYSDVRKSFRYDLLYNDARTLNGATGESVTSGGLSEWAMRSFFFRANFNFDEKYLLELNMRSDGSSRFSEDNRWGYFPSASIGWRISEEAFLADVAWIDQLKVRASYGSLGNNAIGNYDTDPTYNKTAYVIGGEKVAGVYTRYLKNTALEWESTYVANVGLDFGLFKNRLTGSVEVFDKQTTNILYKLPAPLLHGYADLPKSNTAEVSNKGIEVQLGYNGTIGSDFEYSVGGNVSYIHNEVTKFKDGELAQDKGGVLLEGERIGAKYILEFDRIIQTQEDLDLVETMIEKAPIDEATGEKANPFKAYGKPGLGDVLYKDINGDGVINDDDRVIQDYNGVPKVTFGINLSASWKGIDFSMLMEGAAGHRQEFKPFGAGTLRYGRTVYSEYIDGRFFHGREVESSPASYPALYNNSRKDKNLKGSTLWYHDKDYLRIKNIQLGYTIPQKFTKRMGEHVKLRVYGTLENYFTFTEWPGIDPEVGGVGYPLIKQAVFGVNLNF</sequence>
<dbReference type="KEGG" id="fax:FUAX_17490"/>
<dbReference type="NCBIfam" id="TIGR04057">
    <property type="entry name" value="SusC_RagA_signa"/>
    <property type="match status" value="1"/>
</dbReference>
<organism evidence="11 12">
    <name type="scientific">Fulvitalea axinellae</name>
    <dbReference type="NCBI Taxonomy" id="1182444"/>
    <lineage>
        <taxon>Bacteria</taxon>
        <taxon>Pseudomonadati</taxon>
        <taxon>Bacteroidota</taxon>
        <taxon>Cytophagia</taxon>
        <taxon>Cytophagales</taxon>
        <taxon>Persicobacteraceae</taxon>
        <taxon>Fulvitalea</taxon>
    </lineage>
</organism>
<evidence type="ECO:0000256" key="5">
    <source>
        <dbReference type="ARBA" id="ARBA00023136"/>
    </source>
</evidence>
<feature type="region of interest" description="Disordered" evidence="8">
    <location>
        <begin position="513"/>
        <end position="535"/>
    </location>
</feature>
<dbReference type="Pfam" id="PF07660">
    <property type="entry name" value="STN"/>
    <property type="match status" value="1"/>
</dbReference>
<keyword evidence="12" id="KW-1185">Reference proteome</keyword>
<evidence type="ECO:0000256" key="9">
    <source>
        <dbReference type="SAM" id="Phobius"/>
    </source>
</evidence>
<evidence type="ECO:0000256" key="7">
    <source>
        <dbReference type="PROSITE-ProRule" id="PRU01360"/>
    </source>
</evidence>
<dbReference type="InterPro" id="IPR037066">
    <property type="entry name" value="Plug_dom_sf"/>
</dbReference>
<dbReference type="RefSeq" id="WP_338394527.1">
    <property type="nucleotide sequence ID" value="NZ_AP025314.1"/>
</dbReference>
<evidence type="ECO:0000256" key="8">
    <source>
        <dbReference type="SAM" id="MobiDB-lite"/>
    </source>
</evidence>
<dbReference type="InterPro" id="IPR012910">
    <property type="entry name" value="Plug_dom"/>
</dbReference>
<dbReference type="EMBL" id="AP025314">
    <property type="protein sequence ID" value="BDD09317.1"/>
    <property type="molecule type" value="Genomic_DNA"/>
</dbReference>
<dbReference type="Gene3D" id="2.40.170.20">
    <property type="entry name" value="TonB-dependent receptor, beta-barrel domain"/>
    <property type="match status" value="1"/>
</dbReference>
<feature type="domain" description="Secretin/TonB short N-terminal" evidence="10">
    <location>
        <begin position="67"/>
        <end position="118"/>
    </location>
</feature>
<dbReference type="SUPFAM" id="SSF49464">
    <property type="entry name" value="Carboxypeptidase regulatory domain-like"/>
    <property type="match status" value="1"/>
</dbReference>
<comment type="similarity">
    <text evidence="7">Belongs to the TonB-dependent receptor family.</text>
</comment>
<dbReference type="InterPro" id="IPR039426">
    <property type="entry name" value="TonB-dep_rcpt-like"/>
</dbReference>
<dbReference type="InterPro" id="IPR036942">
    <property type="entry name" value="Beta-barrel_TonB_sf"/>
</dbReference>
<feature type="transmembrane region" description="Helical" evidence="9">
    <location>
        <begin position="12"/>
        <end position="32"/>
    </location>
</feature>
<proteinExistence type="inferred from homology"/>
<dbReference type="InterPro" id="IPR008969">
    <property type="entry name" value="CarboxyPept-like_regulatory"/>
</dbReference>
<dbReference type="NCBIfam" id="TIGR04056">
    <property type="entry name" value="OMP_RagA_SusC"/>
    <property type="match status" value="1"/>
</dbReference>
<keyword evidence="6 7" id="KW-0998">Cell outer membrane</keyword>